<dbReference type="KEGG" id="pphe:PP2015_4174"/>
<dbReference type="Proteomes" id="UP000061457">
    <property type="component" value="Chromosome II"/>
</dbReference>
<dbReference type="Pfam" id="PF00126">
    <property type="entry name" value="HTH_1"/>
    <property type="match status" value="1"/>
</dbReference>
<dbReference type="Pfam" id="PF03466">
    <property type="entry name" value="LysR_substrate"/>
    <property type="match status" value="1"/>
</dbReference>
<feature type="domain" description="HTH lysR-type" evidence="5">
    <location>
        <begin position="1"/>
        <end position="58"/>
    </location>
</feature>
<dbReference type="SUPFAM" id="SSF53850">
    <property type="entry name" value="Periplasmic binding protein-like II"/>
    <property type="match status" value="1"/>
</dbReference>
<dbReference type="InterPro" id="IPR000847">
    <property type="entry name" value="LysR_HTH_N"/>
</dbReference>
<evidence type="ECO:0000256" key="1">
    <source>
        <dbReference type="ARBA" id="ARBA00009437"/>
    </source>
</evidence>
<dbReference type="PATRIC" id="fig|161398.10.peg.4282"/>
<keyword evidence="4" id="KW-0804">Transcription</keyword>
<dbReference type="InterPro" id="IPR005119">
    <property type="entry name" value="LysR_subst-bd"/>
</dbReference>
<dbReference type="OrthoDB" id="9786526at2"/>
<gene>
    <name evidence="6" type="ORF">PP2015_4174</name>
</gene>
<dbReference type="InterPro" id="IPR036390">
    <property type="entry name" value="WH_DNA-bd_sf"/>
</dbReference>
<dbReference type="STRING" id="161398.PP2015_4174"/>
<dbReference type="RefSeq" id="WP_058032483.1">
    <property type="nucleotide sequence ID" value="NZ_CP013188.1"/>
</dbReference>
<dbReference type="EMBL" id="CP013188">
    <property type="protein sequence ID" value="ALO44641.1"/>
    <property type="molecule type" value="Genomic_DNA"/>
</dbReference>
<dbReference type="PROSITE" id="PS50931">
    <property type="entry name" value="HTH_LYSR"/>
    <property type="match status" value="1"/>
</dbReference>
<keyword evidence="2" id="KW-0805">Transcription regulation</keyword>
<name>A0A0S2K8I5_9GAMM</name>
<evidence type="ECO:0000256" key="2">
    <source>
        <dbReference type="ARBA" id="ARBA00023015"/>
    </source>
</evidence>
<evidence type="ECO:0000313" key="6">
    <source>
        <dbReference type="EMBL" id="ALO44641.1"/>
    </source>
</evidence>
<sequence length="296" mass="33447">MKLADLEILDAVANSKSLQEVASKMHKTQPAISQSIKRLEQNLGFSIVDREAYRLKLTEQGRHFYLEATKLLAIRDDLKILANEYAEGNEAKFSICYEPISYQSKYNEAIGDIFKAYKSTEFSITSGPRFEALQQVNSGRAELGIGPWFDLFHATGELETMKVGEIELGIVARQGVLPTTLNYEALKSYPCIAMFESAFAFDSERLAYTLNTNRMKVDDLTSMKSFLLSGLGFALTSLAHCKNELESGELERIRILDRQDSFTANIHVFRKHTQHHGPVARAIWDRFKKLGEKYAG</sequence>
<organism evidence="6 7">
    <name type="scientific">Pseudoalteromonas phenolica</name>
    <dbReference type="NCBI Taxonomy" id="161398"/>
    <lineage>
        <taxon>Bacteria</taxon>
        <taxon>Pseudomonadati</taxon>
        <taxon>Pseudomonadota</taxon>
        <taxon>Gammaproteobacteria</taxon>
        <taxon>Alteromonadales</taxon>
        <taxon>Pseudoalteromonadaceae</taxon>
        <taxon>Pseudoalteromonas</taxon>
    </lineage>
</organism>
<keyword evidence="3" id="KW-0238">DNA-binding</keyword>
<evidence type="ECO:0000313" key="7">
    <source>
        <dbReference type="Proteomes" id="UP000061457"/>
    </source>
</evidence>
<dbReference type="PRINTS" id="PR00039">
    <property type="entry name" value="HTHLYSR"/>
</dbReference>
<protein>
    <submittedName>
        <fullName evidence="6">LysR family transcriptional regulator</fullName>
    </submittedName>
</protein>
<dbReference type="PANTHER" id="PTHR30126">
    <property type="entry name" value="HTH-TYPE TRANSCRIPTIONAL REGULATOR"/>
    <property type="match status" value="1"/>
</dbReference>
<reference evidence="6 7" key="1">
    <citation type="submission" date="2015-11" db="EMBL/GenBank/DDBJ databases">
        <authorList>
            <person name="Zhang Y."/>
            <person name="Guo Z."/>
        </authorList>
    </citation>
    <scope>NUCLEOTIDE SEQUENCE [LARGE SCALE GENOMIC DNA]</scope>
    <source>
        <strain evidence="6 7">KCTC 12086</strain>
    </source>
</reference>
<evidence type="ECO:0000256" key="3">
    <source>
        <dbReference type="ARBA" id="ARBA00023125"/>
    </source>
</evidence>
<keyword evidence="7" id="KW-1185">Reference proteome</keyword>
<accession>A0A0S2K8I5</accession>
<dbReference type="InterPro" id="IPR036388">
    <property type="entry name" value="WH-like_DNA-bd_sf"/>
</dbReference>
<proteinExistence type="inferred from homology"/>
<dbReference type="GO" id="GO:0003700">
    <property type="term" value="F:DNA-binding transcription factor activity"/>
    <property type="evidence" value="ECO:0007669"/>
    <property type="project" value="InterPro"/>
</dbReference>
<evidence type="ECO:0000256" key="4">
    <source>
        <dbReference type="ARBA" id="ARBA00023163"/>
    </source>
</evidence>
<dbReference type="Gene3D" id="1.10.10.10">
    <property type="entry name" value="Winged helix-like DNA-binding domain superfamily/Winged helix DNA-binding domain"/>
    <property type="match status" value="1"/>
</dbReference>
<dbReference type="Gene3D" id="3.40.190.290">
    <property type="match status" value="1"/>
</dbReference>
<dbReference type="AlphaFoldDB" id="A0A0S2K8I5"/>
<comment type="similarity">
    <text evidence="1">Belongs to the LysR transcriptional regulatory family.</text>
</comment>
<dbReference type="GO" id="GO:0000976">
    <property type="term" value="F:transcription cis-regulatory region binding"/>
    <property type="evidence" value="ECO:0007669"/>
    <property type="project" value="TreeGrafter"/>
</dbReference>
<dbReference type="PANTHER" id="PTHR30126:SF22">
    <property type="entry name" value="HTH-TYPE TRANSCRIPTIONAL REGULATOR YHAJ-RELATED"/>
    <property type="match status" value="1"/>
</dbReference>
<evidence type="ECO:0000259" key="5">
    <source>
        <dbReference type="PROSITE" id="PS50931"/>
    </source>
</evidence>
<dbReference type="SUPFAM" id="SSF46785">
    <property type="entry name" value="Winged helix' DNA-binding domain"/>
    <property type="match status" value="1"/>
</dbReference>